<gene>
    <name evidence="1" type="ORF">PECUL_23A028633</name>
</gene>
<name>A0AAD1WTH5_PELCU</name>
<sequence>MAFPHVKTYHQAAILTSLLAHLTIKGQPQWVRMENQAIALLRVSNLMWLRKTIRPTTTTMPSQLSLALNIWDQYRSHFESQCPLSLATPTEALTYCIPTFHATPWKERGATHLAHLYKEGKLLPFLDLRRLYNIPPTSHYSHIQLQSFLHKHNREQAQKRDGGEELTTWEKIGITGIPSPKFKPLSECYKSIHSYQPFHSSTQAQHWSTDLNVNITEHKWKHIATSVRKLVKSAPLLEQHQKTIYRWYMVPTRLHRLYPHSPPTCWRCAGDLGSVLHIWWRCPKLERYWKEVRQLITQTTKTDIALEPSTFLLLDIPPDLPATIKKLIYHILLTAQRVIARSWKSTRPPSVSHIIQDVDKQLIYETQYSAAHTRPQRWGGAWELWSSWTQKTTGHLVQQHH</sequence>
<dbReference type="Proteomes" id="UP001295444">
    <property type="component" value="Chromosome 11"/>
</dbReference>
<accession>A0AAD1WTH5</accession>
<keyword evidence="2" id="KW-1185">Reference proteome</keyword>
<protein>
    <recommendedName>
        <fullName evidence="3">Reverse transcriptase</fullName>
    </recommendedName>
</protein>
<evidence type="ECO:0000313" key="2">
    <source>
        <dbReference type="Proteomes" id="UP001295444"/>
    </source>
</evidence>
<proteinExistence type="predicted"/>
<evidence type="ECO:0008006" key="3">
    <source>
        <dbReference type="Google" id="ProtNLM"/>
    </source>
</evidence>
<reference evidence="1" key="1">
    <citation type="submission" date="2022-03" db="EMBL/GenBank/DDBJ databases">
        <authorList>
            <person name="Alioto T."/>
            <person name="Alioto T."/>
            <person name="Gomez Garrido J."/>
        </authorList>
    </citation>
    <scope>NUCLEOTIDE SEQUENCE</scope>
</reference>
<dbReference type="EMBL" id="OW240922">
    <property type="protein sequence ID" value="CAH2322507.1"/>
    <property type="molecule type" value="Genomic_DNA"/>
</dbReference>
<evidence type="ECO:0000313" key="1">
    <source>
        <dbReference type="EMBL" id="CAH2322507.1"/>
    </source>
</evidence>
<dbReference type="AlphaFoldDB" id="A0AAD1WTH5"/>
<organism evidence="1 2">
    <name type="scientific">Pelobates cultripes</name>
    <name type="common">Western spadefoot toad</name>
    <dbReference type="NCBI Taxonomy" id="61616"/>
    <lineage>
        <taxon>Eukaryota</taxon>
        <taxon>Metazoa</taxon>
        <taxon>Chordata</taxon>
        <taxon>Craniata</taxon>
        <taxon>Vertebrata</taxon>
        <taxon>Euteleostomi</taxon>
        <taxon>Amphibia</taxon>
        <taxon>Batrachia</taxon>
        <taxon>Anura</taxon>
        <taxon>Pelobatoidea</taxon>
        <taxon>Pelobatidae</taxon>
        <taxon>Pelobates</taxon>
    </lineage>
</organism>